<dbReference type="PANTHER" id="PTHR46564:SF1">
    <property type="entry name" value="TRANSPOSASE"/>
    <property type="match status" value="1"/>
</dbReference>
<dbReference type="SUPFAM" id="SSF53098">
    <property type="entry name" value="Ribonuclease H-like"/>
    <property type="match status" value="1"/>
</dbReference>
<feature type="region of interest" description="Disordered" evidence="1">
    <location>
        <begin position="23"/>
        <end position="55"/>
    </location>
</feature>
<dbReference type="VEuPathDB" id="FungiDB:RO3G_13419"/>
<evidence type="ECO:0000313" key="3">
    <source>
        <dbReference type="EMBL" id="EIE88708.1"/>
    </source>
</evidence>
<proteinExistence type="predicted"/>
<dbReference type="GO" id="GO:0003676">
    <property type="term" value="F:nucleic acid binding"/>
    <property type="evidence" value="ECO:0007669"/>
    <property type="project" value="InterPro"/>
</dbReference>
<dbReference type="InParanoid" id="I1CJS8"/>
<protein>
    <recommendedName>
        <fullName evidence="2">Tc1-like transposase DDE domain-containing protein</fullName>
    </recommendedName>
</protein>
<dbReference type="EMBL" id="CH476743">
    <property type="protein sequence ID" value="EIE88708.1"/>
    <property type="molecule type" value="Genomic_DNA"/>
</dbReference>
<sequence>MRPPGGWSAKGTLAIVTTPKLRNPQEHSFKKLKIDISNRKRKAPSKPKKPASKGTVTGHYMKFIQKTMDEMDSIPEMKGYYIVMDNAPIHTADVIDNMITERGYKCVYLPPYSPELNPIEQFLSIVKNKVKRSQFQDKDLATRIAEACNAVPSEHLRAFAQHSVNVFEKCLKGNPI</sequence>
<feature type="domain" description="Tc1-like transposase DDE" evidence="2">
    <location>
        <begin position="59"/>
        <end position="139"/>
    </location>
</feature>
<accession>I1CJS8</accession>
<evidence type="ECO:0000256" key="1">
    <source>
        <dbReference type="SAM" id="MobiDB-lite"/>
    </source>
</evidence>
<name>I1CJS8_RHIO9</name>
<feature type="compositionally biased region" description="Basic and acidic residues" evidence="1">
    <location>
        <begin position="23"/>
        <end position="38"/>
    </location>
</feature>
<reference evidence="3 4" key="1">
    <citation type="journal article" date="2009" name="PLoS Genet.">
        <title>Genomic analysis of the basal lineage fungus Rhizopus oryzae reveals a whole-genome duplication.</title>
        <authorList>
            <person name="Ma L.-J."/>
            <person name="Ibrahim A.S."/>
            <person name="Skory C."/>
            <person name="Grabherr M.G."/>
            <person name="Burger G."/>
            <person name="Butler M."/>
            <person name="Elias M."/>
            <person name="Idnurm A."/>
            <person name="Lang B.F."/>
            <person name="Sone T."/>
            <person name="Abe A."/>
            <person name="Calvo S.E."/>
            <person name="Corrochano L.M."/>
            <person name="Engels R."/>
            <person name="Fu J."/>
            <person name="Hansberg W."/>
            <person name="Kim J.-M."/>
            <person name="Kodira C.D."/>
            <person name="Koehrsen M.J."/>
            <person name="Liu B."/>
            <person name="Miranda-Saavedra D."/>
            <person name="O'Leary S."/>
            <person name="Ortiz-Castellanos L."/>
            <person name="Poulter R."/>
            <person name="Rodriguez-Romero J."/>
            <person name="Ruiz-Herrera J."/>
            <person name="Shen Y.-Q."/>
            <person name="Zeng Q."/>
            <person name="Galagan J."/>
            <person name="Birren B.W."/>
            <person name="Cuomo C.A."/>
            <person name="Wickes B.L."/>
        </authorList>
    </citation>
    <scope>NUCLEOTIDE SEQUENCE [LARGE SCALE GENOMIC DNA]</scope>
    <source>
        <strain evidence="4">RA 99-880 / ATCC MYA-4621 / FGSC 9543 / NRRL 43880</strain>
    </source>
</reference>
<organism evidence="3 4">
    <name type="scientific">Rhizopus delemar (strain RA 99-880 / ATCC MYA-4621 / FGSC 9543 / NRRL 43880)</name>
    <name type="common">Mucormycosis agent</name>
    <name type="synonym">Rhizopus arrhizus var. delemar</name>
    <dbReference type="NCBI Taxonomy" id="246409"/>
    <lineage>
        <taxon>Eukaryota</taxon>
        <taxon>Fungi</taxon>
        <taxon>Fungi incertae sedis</taxon>
        <taxon>Mucoromycota</taxon>
        <taxon>Mucoromycotina</taxon>
        <taxon>Mucoromycetes</taxon>
        <taxon>Mucorales</taxon>
        <taxon>Mucorineae</taxon>
        <taxon>Rhizopodaceae</taxon>
        <taxon>Rhizopus</taxon>
    </lineage>
</organism>
<dbReference type="AlphaFoldDB" id="I1CJS8"/>
<dbReference type="InterPro" id="IPR012337">
    <property type="entry name" value="RNaseH-like_sf"/>
</dbReference>
<dbReference type="OrthoDB" id="5379619at2759"/>
<keyword evidence="4" id="KW-1185">Reference proteome</keyword>
<dbReference type="PANTHER" id="PTHR46564">
    <property type="entry name" value="TRANSPOSASE"/>
    <property type="match status" value="1"/>
</dbReference>
<dbReference type="InterPro" id="IPR038717">
    <property type="entry name" value="Tc1-like_DDE_dom"/>
</dbReference>
<dbReference type="RefSeq" id="XP_067524104.1">
    <property type="nucleotide sequence ID" value="XM_067668003.1"/>
</dbReference>
<dbReference type="InterPro" id="IPR036397">
    <property type="entry name" value="RNaseH_sf"/>
</dbReference>
<evidence type="ECO:0000313" key="4">
    <source>
        <dbReference type="Proteomes" id="UP000009138"/>
    </source>
</evidence>
<dbReference type="Proteomes" id="UP000009138">
    <property type="component" value="Unassembled WGS sequence"/>
</dbReference>
<feature type="compositionally biased region" description="Basic residues" evidence="1">
    <location>
        <begin position="39"/>
        <end position="51"/>
    </location>
</feature>
<gene>
    <name evidence="3" type="ORF">RO3G_13419</name>
</gene>
<dbReference type="Pfam" id="PF13358">
    <property type="entry name" value="DDE_3"/>
    <property type="match status" value="1"/>
</dbReference>
<evidence type="ECO:0000259" key="2">
    <source>
        <dbReference type="Pfam" id="PF13358"/>
    </source>
</evidence>
<dbReference type="Gene3D" id="3.30.420.10">
    <property type="entry name" value="Ribonuclease H-like superfamily/Ribonuclease H"/>
    <property type="match status" value="1"/>
</dbReference>
<dbReference type="GeneID" id="93620384"/>